<accession>X0U5U1</accession>
<organism evidence="1">
    <name type="scientific">marine sediment metagenome</name>
    <dbReference type="NCBI Taxonomy" id="412755"/>
    <lineage>
        <taxon>unclassified sequences</taxon>
        <taxon>metagenomes</taxon>
        <taxon>ecological metagenomes</taxon>
    </lineage>
</organism>
<dbReference type="AlphaFoldDB" id="X0U5U1"/>
<gene>
    <name evidence="1" type="ORF">S01H1_24524</name>
</gene>
<feature type="non-terminal residue" evidence="1">
    <location>
        <position position="1"/>
    </location>
</feature>
<feature type="non-terminal residue" evidence="1">
    <location>
        <position position="38"/>
    </location>
</feature>
<reference evidence="1" key="1">
    <citation type="journal article" date="2014" name="Front. Microbiol.">
        <title>High frequency of phylogenetically diverse reductive dehalogenase-homologous genes in deep subseafloor sedimentary metagenomes.</title>
        <authorList>
            <person name="Kawai M."/>
            <person name="Futagami T."/>
            <person name="Toyoda A."/>
            <person name="Takaki Y."/>
            <person name="Nishi S."/>
            <person name="Hori S."/>
            <person name="Arai W."/>
            <person name="Tsubouchi T."/>
            <person name="Morono Y."/>
            <person name="Uchiyama I."/>
            <person name="Ito T."/>
            <person name="Fujiyama A."/>
            <person name="Inagaki F."/>
            <person name="Takami H."/>
        </authorList>
    </citation>
    <scope>NUCLEOTIDE SEQUENCE</scope>
    <source>
        <strain evidence="1">Expedition CK06-06</strain>
    </source>
</reference>
<protein>
    <submittedName>
        <fullName evidence="1">Uncharacterized protein</fullName>
    </submittedName>
</protein>
<dbReference type="EMBL" id="BARS01014665">
    <property type="protein sequence ID" value="GAF95737.1"/>
    <property type="molecule type" value="Genomic_DNA"/>
</dbReference>
<sequence length="38" mass="4327">IKAKRHNIKVKNKVILLKKPLYVSIIKTPKINGTTLTN</sequence>
<name>X0U5U1_9ZZZZ</name>
<proteinExistence type="predicted"/>
<comment type="caution">
    <text evidence="1">The sequence shown here is derived from an EMBL/GenBank/DDBJ whole genome shotgun (WGS) entry which is preliminary data.</text>
</comment>
<evidence type="ECO:0000313" key="1">
    <source>
        <dbReference type="EMBL" id="GAF95737.1"/>
    </source>
</evidence>